<evidence type="ECO:0000256" key="2">
    <source>
        <dbReference type="ARBA" id="ARBA00005513"/>
    </source>
</evidence>
<comment type="subcellular location">
    <subcellularLocation>
        <location evidence="1 14">Cell membrane</location>
        <topology evidence="1 14">Single-pass membrane protein</topology>
    </subcellularLocation>
</comment>
<evidence type="ECO:0000256" key="10">
    <source>
        <dbReference type="ARBA" id="ARBA00023136"/>
    </source>
</evidence>
<dbReference type="Gene3D" id="1.20.5.620">
    <property type="entry name" value="F1F0 ATP synthase subunit B, membrane domain"/>
    <property type="match status" value="1"/>
</dbReference>
<keyword evidence="16" id="KW-0175">Coiled coil</keyword>
<keyword evidence="3 14" id="KW-0813">Transport</keyword>
<keyword evidence="6 14" id="KW-0812">Transmembrane</keyword>
<dbReference type="GO" id="GO:0005886">
    <property type="term" value="C:plasma membrane"/>
    <property type="evidence" value="ECO:0007669"/>
    <property type="project" value="UniProtKB-SubCell"/>
</dbReference>
<dbReference type="GO" id="GO:0046933">
    <property type="term" value="F:proton-transporting ATP synthase activity, rotational mechanism"/>
    <property type="evidence" value="ECO:0007669"/>
    <property type="project" value="UniProtKB-UniRule"/>
</dbReference>
<evidence type="ECO:0000256" key="5">
    <source>
        <dbReference type="ARBA" id="ARBA00022547"/>
    </source>
</evidence>
<evidence type="ECO:0000256" key="14">
    <source>
        <dbReference type="HAMAP-Rule" id="MF_01398"/>
    </source>
</evidence>
<dbReference type="PANTHER" id="PTHR33445">
    <property type="entry name" value="ATP SYNTHASE SUBUNIT B', CHLOROPLASTIC"/>
    <property type="match status" value="1"/>
</dbReference>
<feature type="transmembrane region" description="Helical" evidence="14">
    <location>
        <begin position="28"/>
        <end position="50"/>
    </location>
</feature>
<dbReference type="Pfam" id="PF00430">
    <property type="entry name" value="ATP-synt_B"/>
    <property type="match status" value="1"/>
</dbReference>
<sequence length="185" mass="20063">MVPNIGVLLEGGLSGPLGPLAPHYWSEIITGIILMLIIFLIMWKVVVPAFEKMYEERSNKIEGGMQRAAAAEAKAEAALAEYNDQLAAAREEAARIREDAKNQSATILAEARDKASKESLRILEAGRAQLEAERGQLVQELRGEVGGMATTLAGKIVGESLTDDERAMRTIDRFLADLESAGQAR</sequence>
<gene>
    <name evidence="14" type="primary">atpF</name>
    <name evidence="17" type="ORF">K8V15_09240</name>
</gene>
<keyword evidence="8 14" id="KW-1133">Transmembrane helix</keyword>
<comment type="function">
    <text evidence="14">Component of the F(0) channel, it forms part of the peripheral stalk, linking F(1) to F(0).</text>
</comment>
<evidence type="ECO:0000256" key="3">
    <source>
        <dbReference type="ARBA" id="ARBA00022448"/>
    </source>
</evidence>
<dbReference type="NCBIfam" id="NF004412">
    <property type="entry name" value="PRK05759.1-3"/>
    <property type="match status" value="1"/>
</dbReference>
<dbReference type="Proteomes" id="UP000712713">
    <property type="component" value="Unassembled WGS sequence"/>
</dbReference>
<name>A0A921EQ09_9ACTN</name>
<dbReference type="HAMAP" id="MF_01398">
    <property type="entry name" value="ATP_synth_b_bprime"/>
    <property type="match status" value="1"/>
</dbReference>
<evidence type="ECO:0000256" key="15">
    <source>
        <dbReference type="RuleBase" id="RU003848"/>
    </source>
</evidence>
<keyword evidence="10 14" id="KW-0472">Membrane</keyword>
<keyword evidence="4 14" id="KW-1003">Cell membrane</keyword>
<keyword evidence="5 14" id="KW-0138">CF(0)</keyword>
<reference evidence="17" key="1">
    <citation type="journal article" date="2021" name="PeerJ">
        <title>Extensive microbial diversity within the chicken gut microbiome revealed by metagenomics and culture.</title>
        <authorList>
            <person name="Gilroy R."/>
            <person name="Ravi A."/>
            <person name="Getino M."/>
            <person name="Pursley I."/>
            <person name="Horton D.L."/>
            <person name="Alikhan N.F."/>
            <person name="Baker D."/>
            <person name="Gharbi K."/>
            <person name="Hall N."/>
            <person name="Watson M."/>
            <person name="Adriaenssens E.M."/>
            <person name="Foster-Nyarko E."/>
            <person name="Jarju S."/>
            <person name="Secka A."/>
            <person name="Antonio M."/>
            <person name="Oren A."/>
            <person name="Chaudhuri R.R."/>
            <person name="La Ragione R."/>
            <person name="Hildebrand F."/>
            <person name="Pallen M.J."/>
        </authorList>
    </citation>
    <scope>NUCLEOTIDE SEQUENCE</scope>
    <source>
        <strain evidence="17">ChiGjej3B3-7470</strain>
    </source>
</reference>
<keyword evidence="11 14" id="KW-0066">ATP synthesis</keyword>
<dbReference type="InterPro" id="IPR028987">
    <property type="entry name" value="ATP_synth_B-like_membr_sf"/>
</dbReference>
<comment type="subunit">
    <text evidence="13 14">F-type ATPases have 2 components, F(1) - the catalytic core - and F(0) - the membrane proton channel. F(1) has five subunits: alpha(3), beta(3), gamma(1), delta(1), epsilon(1). F(0) has three main subunits: a(1), b(2) and c(10-14). The alpha and beta chains form an alternating ring which encloses part of the gamma chain. F(1) is attached to F(0) by a central stalk formed by the gamma and epsilon chains, while a peripheral stalk is formed by the delta and b chains.</text>
</comment>
<evidence type="ECO:0000256" key="6">
    <source>
        <dbReference type="ARBA" id="ARBA00022692"/>
    </source>
</evidence>
<evidence type="ECO:0000256" key="8">
    <source>
        <dbReference type="ARBA" id="ARBA00022989"/>
    </source>
</evidence>
<dbReference type="CDD" id="cd06503">
    <property type="entry name" value="ATP-synt_Fo_b"/>
    <property type="match status" value="1"/>
</dbReference>
<evidence type="ECO:0000256" key="12">
    <source>
        <dbReference type="ARBA" id="ARBA00025198"/>
    </source>
</evidence>
<evidence type="ECO:0000256" key="16">
    <source>
        <dbReference type="SAM" id="Coils"/>
    </source>
</evidence>
<protein>
    <recommendedName>
        <fullName evidence="14">ATP synthase subunit b</fullName>
    </recommendedName>
    <alternativeName>
        <fullName evidence="14">ATP synthase F(0) sector subunit b</fullName>
    </alternativeName>
    <alternativeName>
        <fullName evidence="14">ATPase subunit I</fullName>
    </alternativeName>
    <alternativeName>
        <fullName evidence="14">F-type ATPase subunit b</fullName>
        <shortName evidence="14">F-ATPase subunit b</shortName>
    </alternativeName>
</protein>
<dbReference type="InterPro" id="IPR002146">
    <property type="entry name" value="ATP_synth_b/b'su_bac/chlpt"/>
</dbReference>
<comment type="function">
    <text evidence="12 14">F(1)F(0) ATP synthase produces ATP from ADP in the presence of a proton or sodium gradient. F-type ATPases consist of two structural domains, F(1) containing the extramembraneous catalytic core and F(0) containing the membrane proton channel, linked together by a central stalk and a peripheral stalk. During catalysis, ATP synthesis in the catalytic domain of F(1) is coupled via a rotary mechanism of the central stalk subunits to proton translocation.</text>
</comment>
<accession>A0A921EQ09</accession>
<dbReference type="InterPro" id="IPR005864">
    <property type="entry name" value="ATP_synth_F0_bsu_bac"/>
</dbReference>
<evidence type="ECO:0000256" key="1">
    <source>
        <dbReference type="ARBA" id="ARBA00004162"/>
    </source>
</evidence>
<evidence type="ECO:0000313" key="17">
    <source>
        <dbReference type="EMBL" id="HJE52137.1"/>
    </source>
</evidence>
<evidence type="ECO:0000256" key="7">
    <source>
        <dbReference type="ARBA" id="ARBA00022781"/>
    </source>
</evidence>
<dbReference type="AlphaFoldDB" id="A0A921EQ09"/>
<proteinExistence type="inferred from homology"/>
<reference evidence="17" key="2">
    <citation type="submission" date="2021-09" db="EMBL/GenBank/DDBJ databases">
        <authorList>
            <person name="Gilroy R."/>
        </authorList>
    </citation>
    <scope>NUCLEOTIDE SEQUENCE</scope>
    <source>
        <strain evidence="17">ChiGjej3B3-7470</strain>
    </source>
</reference>
<organism evidence="17 18">
    <name type="scientific">Tessaracoccus flavescens</name>
    <dbReference type="NCBI Taxonomy" id="399497"/>
    <lineage>
        <taxon>Bacteria</taxon>
        <taxon>Bacillati</taxon>
        <taxon>Actinomycetota</taxon>
        <taxon>Actinomycetes</taxon>
        <taxon>Propionibacteriales</taxon>
        <taxon>Propionibacteriaceae</taxon>
        <taxon>Tessaracoccus</taxon>
    </lineage>
</organism>
<dbReference type="NCBIfam" id="TIGR01144">
    <property type="entry name" value="ATP_synt_b"/>
    <property type="match status" value="1"/>
</dbReference>
<feature type="coiled-coil region" evidence="16">
    <location>
        <begin position="65"/>
        <end position="140"/>
    </location>
</feature>
<dbReference type="PANTHER" id="PTHR33445:SF1">
    <property type="entry name" value="ATP SYNTHASE SUBUNIT B"/>
    <property type="match status" value="1"/>
</dbReference>
<evidence type="ECO:0000256" key="4">
    <source>
        <dbReference type="ARBA" id="ARBA00022475"/>
    </source>
</evidence>
<dbReference type="GO" id="GO:0046961">
    <property type="term" value="F:proton-transporting ATPase activity, rotational mechanism"/>
    <property type="evidence" value="ECO:0007669"/>
    <property type="project" value="TreeGrafter"/>
</dbReference>
<evidence type="ECO:0000256" key="13">
    <source>
        <dbReference type="ARBA" id="ARBA00025830"/>
    </source>
</evidence>
<dbReference type="GO" id="GO:0045259">
    <property type="term" value="C:proton-transporting ATP synthase complex"/>
    <property type="evidence" value="ECO:0007669"/>
    <property type="project" value="UniProtKB-KW"/>
</dbReference>
<keyword evidence="9 14" id="KW-0406">Ion transport</keyword>
<dbReference type="InterPro" id="IPR050059">
    <property type="entry name" value="ATP_synthase_B_chain"/>
</dbReference>
<comment type="caution">
    <text evidence="17">The sequence shown here is derived from an EMBL/GenBank/DDBJ whole genome shotgun (WGS) entry which is preliminary data.</text>
</comment>
<dbReference type="EMBL" id="DYZF01000237">
    <property type="protein sequence ID" value="HJE52137.1"/>
    <property type="molecule type" value="Genomic_DNA"/>
</dbReference>
<comment type="similarity">
    <text evidence="2 14 15">Belongs to the ATPase B chain family.</text>
</comment>
<dbReference type="SUPFAM" id="SSF81573">
    <property type="entry name" value="F1F0 ATP synthase subunit B, membrane domain"/>
    <property type="match status" value="1"/>
</dbReference>
<evidence type="ECO:0000256" key="11">
    <source>
        <dbReference type="ARBA" id="ARBA00023310"/>
    </source>
</evidence>
<keyword evidence="7 14" id="KW-0375">Hydrogen ion transport</keyword>
<evidence type="ECO:0000256" key="9">
    <source>
        <dbReference type="ARBA" id="ARBA00023065"/>
    </source>
</evidence>
<evidence type="ECO:0000313" key="18">
    <source>
        <dbReference type="Proteomes" id="UP000712713"/>
    </source>
</evidence>